<protein>
    <recommendedName>
        <fullName evidence="3">Tetratricopeptide repeat protein</fullName>
    </recommendedName>
</protein>
<gene>
    <name evidence="1" type="ORF">ACFP5Y_05040</name>
</gene>
<name>A0ABW1RYW5_9LACO</name>
<proteinExistence type="predicted"/>
<dbReference type="Proteomes" id="UP001596282">
    <property type="component" value="Unassembled WGS sequence"/>
</dbReference>
<evidence type="ECO:0000313" key="1">
    <source>
        <dbReference type="EMBL" id="MFC6180586.1"/>
    </source>
</evidence>
<comment type="caution">
    <text evidence="1">The sequence shown here is derived from an EMBL/GenBank/DDBJ whole genome shotgun (WGS) entry which is preliminary data.</text>
</comment>
<dbReference type="Gene3D" id="1.25.40.10">
    <property type="entry name" value="Tetratricopeptide repeat domain"/>
    <property type="match status" value="1"/>
</dbReference>
<evidence type="ECO:0008006" key="3">
    <source>
        <dbReference type="Google" id="ProtNLM"/>
    </source>
</evidence>
<organism evidence="1 2">
    <name type="scientific">Lactiplantibacillus daowaiensis</name>
    <dbReference type="NCBI Taxonomy" id="2559918"/>
    <lineage>
        <taxon>Bacteria</taxon>
        <taxon>Bacillati</taxon>
        <taxon>Bacillota</taxon>
        <taxon>Bacilli</taxon>
        <taxon>Lactobacillales</taxon>
        <taxon>Lactobacillaceae</taxon>
        <taxon>Lactiplantibacillus</taxon>
    </lineage>
</organism>
<dbReference type="InterPro" id="IPR011990">
    <property type="entry name" value="TPR-like_helical_dom_sf"/>
</dbReference>
<keyword evidence="2" id="KW-1185">Reference proteome</keyword>
<dbReference type="RefSeq" id="WP_137628457.1">
    <property type="nucleotide sequence ID" value="NZ_BJDJ01000009.1"/>
</dbReference>
<evidence type="ECO:0000313" key="2">
    <source>
        <dbReference type="Proteomes" id="UP001596282"/>
    </source>
</evidence>
<reference evidence="2" key="1">
    <citation type="journal article" date="2019" name="Int. J. Syst. Evol. Microbiol.">
        <title>The Global Catalogue of Microorganisms (GCM) 10K type strain sequencing project: providing services to taxonomists for standard genome sequencing and annotation.</title>
        <authorList>
            <consortium name="The Broad Institute Genomics Platform"/>
            <consortium name="The Broad Institute Genome Sequencing Center for Infectious Disease"/>
            <person name="Wu L."/>
            <person name="Ma J."/>
        </authorList>
    </citation>
    <scope>NUCLEOTIDE SEQUENCE [LARGE SCALE GENOMIC DNA]</scope>
    <source>
        <strain evidence="2">CCM 8933</strain>
    </source>
</reference>
<dbReference type="EMBL" id="JBHSSC010000014">
    <property type="protein sequence ID" value="MFC6180586.1"/>
    <property type="molecule type" value="Genomic_DNA"/>
</dbReference>
<accession>A0ABW1RYW5</accession>
<sequence>MFGLFKKKHAEKVSPVETTPTLSTEETEQLKVECKTLVGQVDSITGDDRINMLNHIGMINEKLDQLDDAIAYFEMSLKEKEQFGDAYNGLLRLYEEKRKQAAYGKDDDGIQKWVTKMDDLMSISKRVLKSNY</sequence>
<dbReference type="SUPFAM" id="SSF48452">
    <property type="entry name" value="TPR-like"/>
    <property type="match status" value="1"/>
</dbReference>